<dbReference type="EMBL" id="LSRQ01004109">
    <property type="protein sequence ID" value="OAY70036.1"/>
    <property type="molecule type" value="Genomic_DNA"/>
</dbReference>
<keyword evidence="4" id="KW-0732">Signal</keyword>
<comment type="subcellular location">
    <subcellularLocation>
        <location evidence="4">Secreted</location>
        <location evidence="4">Extracellular space</location>
        <location evidence="4">Apoplast</location>
    </subcellularLocation>
</comment>
<evidence type="ECO:0000256" key="2">
    <source>
        <dbReference type="ARBA" id="ARBA00011738"/>
    </source>
</evidence>
<proteinExistence type="inferred from homology"/>
<dbReference type="Proteomes" id="UP000092600">
    <property type="component" value="Unassembled WGS sequence"/>
</dbReference>
<comment type="subunit">
    <text evidence="2 4">Homodimer.</text>
</comment>
<gene>
    <name evidence="5" type="ORF">ACMD2_10362</name>
</gene>
<feature type="signal peptide" evidence="4">
    <location>
        <begin position="1"/>
        <end position="25"/>
    </location>
</feature>
<organism evidence="5 6">
    <name type="scientific">Ananas comosus</name>
    <name type="common">Pineapple</name>
    <name type="synonym">Ananas ananas</name>
    <dbReference type="NCBI Taxonomy" id="4615"/>
    <lineage>
        <taxon>Eukaryota</taxon>
        <taxon>Viridiplantae</taxon>
        <taxon>Streptophyta</taxon>
        <taxon>Embryophyta</taxon>
        <taxon>Tracheophyta</taxon>
        <taxon>Spermatophyta</taxon>
        <taxon>Magnoliopsida</taxon>
        <taxon>Liliopsida</taxon>
        <taxon>Poales</taxon>
        <taxon>Bromeliaceae</taxon>
        <taxon>Bromelioideae</taxon>
        <taxon>Ananas</taxon>
    </lineage>
</organism>
<evidence type="ECO:0000256" key="4">
    <source>
        <dbReference type="RuleBase" id="RU363099"/>
    </source>
</evidence>
<reference evidence="5 6" key="1">
    <citation type="journal article" date="2016" name="DNA Res.">
        <title>The draft genome of MD-2 pineapple using hybrid error correction of long reads.</title>
        <authorList>
            <person name="Redwan R.M."/>
            <person name="Saidin A."/>
            <person name="Kumar S.V."/>
        </authorList>
    </citation>
    <scope>NUCLEOTIDE SEQUENCE [LARGE SCALE GENOMIC DNA]</scope>
    <source>
        <strain evidence="6">cv. MD2</strain>
        <tissue evidence="5">Leaf</tissue>
    </source>
</reference>
<dbReference type="Gene3D" id="2.40.480.10">
    <property type="entry name" value="Allene oxide cyclase-like"/>
    <property type="match status" value="1"/>
</dbReference>
<dbReference type="PANTHER" id="PTHR21495">
    <property type="entry name" value="NUCLEOPORIN-RELATED"/>
    <property type="match status" value="1"/>
</dbReference>
<dbReference type="GO" id="GO:0009699">
    <property type="term" value="P:phenylpropanoid biosynthetic process"/>
    <property type="evidence" value="ECO:0007669"/>
    <property type="project" value="UniProtKB-ARBA"/>
</dbReference>
<name>A0A199UZH8_ANACO</name>
<dbReference type="GO" id="GO:0048046">
    <property type="term" value="C:apoplast"/>
    <property type="evidence" value="ECO:0007669"/>
    <property type="project" value="UniProtKB-SubCell"/>
</dbReference>
<evidence type="ECO:0000256" key="1">
    <source>
        <dbReference type="ARBA" id="ARBA00010746"/>
    </source>
</evidence>
<dbReference type="AlphaFoldDB" id="A0A199UZH8"/>
<accession>A0A199UZH8</accession>
<feature type="chain" id="PRO_5008444248" description="Dirigent protein" evidence="4">
    <location>
        <begin position="26"/>
        <end position="186"/>
    </location>
</feature>
<comment type="caution">
    <text evidence="5">The sequence shown here is derived from an EMBL/GenBank/DDBJ whole genome shotgun (WGS) entry which is preliminary data.</text>
</comment>
<dbReference type="InterPro" id="IPR044859">
    <property type="entry name" value="Allene_oxi_cyc_Dirigent"/>
</dbReference>
<dbReference type="STRING" id="4615.A0A199UZH8"/>
<keyword evidence="3 4" id="KW-0964">Secreted</keyword>
<dbReference type="Pfam" id="PF03018">
    <property type="entry name" value="Dirigent"/>
    <property type="match status" value="1"/>
</dbReference>
<evidence type="ECO:0000313" key="5">
    <source>
        <dbReference type="EMBL" id="OAY70036.1"/>
    </source>
</evidence>
<sequence length="186" mass="20231">MGSSAPAISFCFLFSILLFIVTCSASYYVCDADDDGTAHLHFYMHVDYTSARPTAMRVITTPSMKSESSSPRRFGDIVVLNNVLTEDPSPDSKAIGRAQGFAVRVAEGGIVSDLSLHLAFEDGPLKGSSLAVHGRIAMDRQVRESVVVGGTGHFRFAKGYLLSKNYDYNLEDGGIVEMDVYVSHQH</sequence>
<comment type="function">
    <text evidence="4">Dirigent proteins impart stereoselectivity on the phenoxy radical-coupling reaction, yielding optically active lignans from two molecules of coniferyl alcohol in the biosynthesis of lignans, flavonolignans, and alkaloids and thus plays a central role in plant secondary metabolism.</text>
</comment>
<protein>
    <recommendedName>
        <fullName evidence="4">Dirigent protein</fullName>
    </recommendedName>
</protein>
<comment type="similarity">
    <text evidence="1 4">Belongs to the plant dirigent protein family.</text>
</comment>
<evidence type="ECO:0000313" key="6">
    <source>
        <dbReference type="Proteomes" id="UP000092600"/>
    </source>
</evidence>
<dbReference type="InterPro" id="IPR004265">
    <property type="entry name" value="Dirigent"/>
</dbReference>
<keyword evidence="4" id="KW-0052">Apoplast</keyword>
<evidence type="ECO:0000256" key="3">
    <source>
        <dbReference type="ARBA" id="ARBA00022525"/>
    </source>
</evidence>